<proteinExistence type="predicted"/>
<dbReference type="OrthoDB" id="6437583at2759"/>
<protein>
    <submittedName>
        <fullName evidence="5">RRM domain-containing protein</fullName>
    </submittedName>
</protein>
<evidence type="ECO:0000313" key="5">
    <source>
        <dbReference type="EMBL" id="GFU06848.1"/>
    </source>
</evidence>
<name>A0A8X6Q4Z6_NEPPI</name>
<accession>A0A8X6Q4Z6</accession>
<evidence type="ECO:0000256" key="3">
    <source>
        <dbReference type="SAM" id="MobiDB-lite"/>
    </source>
</evidence>
<sequence length="431" mass="48608">MVFLRKGATPSRNAQVKKGKKTFEKKGNDSEFENDSDIEMPVQKTPQNKMPKGRNSMSEKKVSFELPGKRTPGKTPQKNNSLLAKRQLTPAGKGKIAVPEFKGIKGSKAIKKKALHDEEDDSEIDLDFDMEDDEEDEGDDVEEEDVDEEEEDDDEDEEGDDGDEEEEDDGDEELKAMQTQKKYNAKHQKNDANKLKKIPVKDAQNSKQLHTPKVITPRKEIKKDNSKETIQATLQADTESKREKDLKSLYVGNLHMNVTTEELKALAPDVQNVFILKPKNSNFKKYAILEFVSEDEAESNYQTLQGKKLRNQLLKIDFFGEKSKNISGKLNLTKLYVSGIPYDASLADVAIHFPKAFEISLNASTLFRSAIISFEEKKSAGEALNSNVEINGKMLSIVYCLAKKSKKHNRKKSKNSDDQGGNPRKRMKSSN</sequence>
<evidence type="ECO:0000313" key="6">
    <source>
        <dbReference type="Proteomes" id="UP000887013"/>
    </source>
</evidence>
<dbReference type="InterPro" id="IPR035979">
    <property type="entry name" value="RBD_domain_sf"/>
</dbReference>
<dbReference type="CDD" id="cd00590">
    <property type="entry name" value="RRM_SF"/>
    <property type="match status" value="1"/>
</dbReference>
<dbReference type="AlphaFoldDB" id="A0A8X6Q4Z6"/>
<dbReference type="EMBL" id="BMAW01028313">
    <property type="protein sequence ID" value="GFU06848.1"/>
    <property type="molecule type" value="Genomic_DNA"/>
</dbReference>
<evidence type="ECO:0000259" key="4">
    <source>
        <dbReference type="PROSITE" id="PS50102"/>
    </source>
</evidence>
<evidence type="ECO:0000256" key="1">
    <source>
        <dbReference type="ARBA" id="ARBA00022884"/>
    </source>
</evidence>
<dbReference type="PROSITE" id="PS50102">
    <property type="entry name" value="RRM"/>
    <property type="match status" value="1"/>
</dbReference>
<reference evidence="5" key="1">
    <citation type="submission" date="2020-08" db="EMBL/GenBank/DDBJ databases">
        <title>Multicomponent nature underlies the extraordinary mechanical properties of spider dragline silk.</title>
        <authorList>
            <person name="Kono N."/>
            <person name="Nakamura H."/>
            <person name="Mori M."/>
            <person name="Yoshida Y."/>
            <person name="Ohtoshi R."/>
            <person name="Malay A.D."/>
            <person name="Moran D.A.P."/>
            <person name="Tomita M."/>
            <person name="Numata K."/>
            <person name="Arakawa K."/>
        </authorList>
    </citation>
    <scope>NUCLEOTIDE SEQUENCE</scope>
</reference>
<evidence type="ECO:0000256" key="2">
    <source>
        <dbReference type="PROSITE-ProRule" id="PRU00176"/>
    </source>
</evidence>
<dbReference type="Gene3D" id="3.30.70.330">
    <property type="match status" value="2"/>
</dbReference>
<dbReference type="SMART" id="SM00360">
    <property type="entry name" value="RRM"/>
    <property type="match status" value="2"/>
</dbReference>
<dbReference type="GO" id="GO:0003723">
    <property type="term" value="F:RNA binding"/>
    <property type="evidence" value="ECO:0007669"/>
    <property type="project" value="UniProtKB-UniRule"/>
</dbReference>
<dbReference type="SUPFAM" id="SSF54928">
    <property type="entry name" value="RNA-binding domain, RBD"/>
    <property type="match status" value="1"/>
</dbReference>
<keyword evidence="6" id="KW-1185">Reference proteome</keyword>
<keyword evidence="1 2" id="KW-0694">RNA-binding</keyword>
<organism evidence="5 6">
    <name type="scientific">Nephila pilipes</name>
    <name type="common">Giant wood spider</name>
    <name type="synonym">Nephila maculata</name>
    <dbReference type="NCBI Taxonomy" id="299642"/>
    <lineage>
        <taxon>Eukaryota</taxon>
        <taxon>Metazoa</taxon>
        <taxon>Ecdysozoa</taxon>
        <taxon>Arthropoda</taxon>
        <taxon>Chelicerata</taxon>
        <taxon>Arachnida</taxon>
        <taxon>Araneae</taxon>
        <taxon>Araneomorphae</taxon>
        <taxon>Entelegynae</taxon>
        <taxon>Araneoidea</taxon>
        <taxon>Nephilidae</taxon>
        <taxon>Nephila</taxon>
    </lineage>
</organism>
<dbReference type="InterPro" id="IPR000504">
    <property type="entry name" value="RRM_dom"/>
</dbReference>
<gene>
    <name evidence="5" type="primary">AVEN_40944_1</name>
    <name evidence="5" type="ORF">NPIL_425621</name>
</gene>
<feature type="compositionally biased region" description="Acidic residues" evidence="3">
    <location>
        <begin position="117"/>
        <end position="172"/>
    </location>
</feature>
<feature type="compositionally biased region" description="Basic residues" evidence="3">
    <location>
        <begin position="404"/>
        <end position="413"/>
    </location>
</feature>
<feature type="region of interest" description="Disordered" evidence="3">
    <location>
        <begin position="1"/>
        <end position="207"/>
    </location>
</feature>
<dbReference type="Proteomes" id="UP000887013">
    <property type="component" value="Unassembled WGS sequence"/>
</dbReference>
<dbReference type="Pfam" id="PF00076">
    <property type="entry name" value="RRM_1"/>
    <property type="match status" value="1"/>
</dbReference>
<dbReference type="InterPro" id="IPR012677">
    <property type="entry name" value="Nucleotide-bd_a/b_plait_sf"/>
</dbReference>
<feature type="domain" description="RRM" evidence="4">
    <location>
        <begin position="247"/>
        <end position="321"/>
    </location>
</feature>
<feature type="region of interest" description="Disordered" evidence="3">
    <location>
        <begin position="404"/>
        <end position="431"/>
    </location>
</feature>
<comment type="caution">
    <text evidence="5">The sequence shown here is derived from an EMBL/GenBank/DDBJ whole genome shotgun (WGS) entry which is preliminary data.</text>
</comment>